<evidence type="ECO:0000256" key="1">
    <source>
        <dbReference type="SAM" id="Coils"/>
    </source>
</evidence>
<feature type="coiled-coil region" evidence="1">
    <location>
        <begin position="182"/>
        <end position="244"/>
    </location>
</feature>
<dbReference type="VEuPathDB" id="TrichDB:TVAGG3_0558310"/>
<reference evidence="3" key="1">
    <citation type="submission" date="2006-10" db="EMBL/GenBank/DDBJ databases">
        <authorList>
            <person name="Amadeo P."/>
            <person name="Zhao Q."/>
            <person name="Wortman J."/>
            <person name="Fraser-Liggett C."/>
            <person name="Carlton J."/>
        </authorList>
    </citation>
    <scope>NUCLEOTIDE SEQUENCE</scope>
    <source>
        <strain evidence="3">G3</strain>
    </source>
</reference>
<accession>A2FIC1</accession>
<dbReference type="InParanoid" id="A2FIC1"/>
<feature type="region of interest" description="Disordered" evidence="2">
    <location>
        <begin position="350"/>
        <end position="382"/>
    </location>
</feature>
<dbReference type="Proteomes" id="UP000001542">
    <property type="component" value="Unassembled WGS sequence"/>
</dbReference>
<dbReference type="RefSeq" id="XP_001308292.1">
    <property type="nucleotide sequence ID" value="XM_001308291.1"/>
</dbReference>
<dbReference type="VEuPathDB" id="TrichDB:TVAG_078180"/>
<dbReference type="AlphaFoldDB" id="A2FIC1"/>
<keyword evidence="4" id="KW-1185">Reference proteome</keyword>
<gene>
    <name evidence="3" type="ORF">TVAG_078180</name>
</gene>
<dbReference type="KEGG" id="tva:4753111"/>
<organism evidence="3 4">
    <name type="scientific">Trichomonas vaginalis (strain ATCC PRA-98 / G3)</name>
    <dbReference type="NCBI Taxonomy" id="412133"/>
    <lineage>
        <taxon>Eukaryota</taxon>
        <taxon>Metamonada</taxon>
        <taxon>Parabasalia</taxon>
        <taxon>Trichomonadida</taxon>
        <taxon>Trichomonadidae</taxon>
        <taxon>Trichomonas</taxon>
    </lineage>
</organism>
<dbReference type="SMR" id="A2FIC1"/>
<feature type="compositionally biased region" description="Polar residues" evidence="2">
    <location>
        <begin position="350"/>
        <end position="360"/>
    </location>
</feature>
<proteinExistence type="predicted"/>
<evidence type="ECO:0000256" key="2">
    <source>
        <dbReference type="SAM" id="MobiDB-lite"/>
    </source>
</evidence>
<sequence length="382" mass="45076">MNNENEIHSEKRFTTPSMRRFNSNRDVFLHMDEFSSYEEEASFQSSSSSNEFEYGIQMLRSQIANADKKIQSLQKSSSENDAEFERQLRHKQMILQQLTDQIRLTEDDRKTEIFKEYNDQIKDLEAQIKAQSEVLSVLDSSELKYNKYLEDFKYINSICESDTQEVFDIASKMIQLKISFPIDKQNKINAELESEFNNLIQEKSIFDAIIPSLKNDNDSLEKEIEDIKEKINAIEMQNQINEKNQNIWKKSDCRLSEDLLRAKSLLKQESKARIQKEKKYFTEQVKQHVTDNKTMKLNVQWKTQDGKLLQDQIEQLNYEISNYIDESDKKIDRLKASIQDLKDRQMFSAKSNSMQIQTPQPFKKKNSLFRHQSTPISVAHNQ</sequence>
<reference evidence="3" key="2">
    <citation type="journal article" date="2007" name="Science">
        <title>Draft genome sequence of the sexually transmitted pathogen Trichomonas vaginalis.</title>
        <authorList>
            <person name="Carlton J.M."/>
            <person name="Hirt R.P."/>
            <person name="Silva J.C."/>
            <person name="Delcher A.L."/>
            <person name="Schatz M."/>
            <person name="Zhao Q."/>
            <person name="Wortman J.R."/>
            <person name="Bidwell S.L."/>
            <person name="Alsmark U.C.M."/>
            <person name="Besteiro S."/>
            <person name="Sicheritz-Ponten T."/>
            <person name="Noel C.J."/>
            <person name="Dacks J.B."/>
            <person name="Foster P.G."/>
            <person name="Simillion C."/>
            <person name="Van de Peer Y."/>
            <person name="Miranda-Saavedra D."/>
            <person name="Barton G.J."/>
            <person name="Westrop G.D."/>
            <person name="Mueller S."/>
            <person name="Dessi D."/>
            <person name="Fiori P.L."/>
            <person name="Ren Q."/>
            <person name="Paulsen I."/>
            <person name="Zhang H."/>
            <person name="Bastida-Corcuera F.D."/>
            <person name="Simoes-Barbosa A."/>
            <person name="Brown M.T."/>
            <person name="Hayes R.D."/>
            <person name="Mukherjee M."/>
            <person name="Okumura C.Y."/>
            <person name="Schneider R."/>
            <person name="Smith A.J."/>
            <person name="Vanacova S."/>
            <person name="Villalvazo M."/>
            <person name="Haas B.J."/>
            <person name="Pertea M."/>
            <person name="Feldblyum T.V."/>
            <person name="Utterback T.R."/>
            <person name="Shu C.L."/>
            <person name="Osoegawa K."/>
            <person name="de Jong P.J."/>
            <person name="Hrdy I."/>
            <person name="Horvathova L."/>
            <person name="Zubacova Z."/>
            <person name="Dolezal P."/>
            <person name="Malik S.B."/>
            <person name="Logsdon J.M. Jr."/>
            <person name="Henze K."/>
            <person name="Gupta A."/>
            <person name="Wang C.C."/>
            <person name="Dunne R.L."/>
            <person name="Upcroft J.A."/>
            <person name="Upcroft P."/>
            <person name="White O."/>
            <person name="Salzberg S.L."/>
            <person name="Tang P."/>
            <person name="Chiu C.-H."/>
            <person name="Lee Y.-S."/>
            <person name="Embley T.M."/>
            <person name="Coombs G.H."/>
            <person name="Mottram J.C."/>
            <person name="Tachezy J."/>
            <person name="Fraser-Liggett C.M."/>
            <person name="Johnson P.J."/>
        </authorList>
    </citation>
    <scope>NUCLEOTIDE SEQUENCE [LARGE SCALE GENOMIC DNA]</scope>
    <source>
        <strain evidence="3">G3</strain>
    </source>
</reference>
<keyword evidence="1" id="KW-0175">Coiled coil</keyword>
<name>A2FIC1_TRIV3</name>
<feature type="compositionally biased region" description="Polar residues" evidence="2">
    <location>
        <begin position="369"/>
        <end position="382"/>
    </location>
</feature>
<evidence type="ECO:0000313" key="3">
    <source>
        <dbReference type="EMBL" id="EAX95362.1"/>
    </source>
</evidence>
<protein>
    <submittedName>
        <fullName evidence="3">Uncharacterized protein</fullName>
    </submittedName>
</protein>
<evidence type="ECO:0000313" key="4">
    <source>
        <dbReference type="Proteomes" id="UP000001542"/>
    </source>
</evidence>
<dbReference type="EMBL" id="DS113810">
    <property type="protein sequence ID" value="EAX95362.1"/>
    <property type="molecule type" value="Genomic_DNA"/>
</dbReference>